<reference evidence="1 2" key="1">
    <citation type="submission" date="2020-12" db="EMBL/GenBank/DDBJ databases">
        <title>WGS of Thermoactinomyces spp.</title>
        <authorList>
            <person name="Cheng K."/>
        </authorList>
    </citation>
    <scope>NUCLEOTIDE SEQUENCE [LARGE SCALE GENOMIC DNA]</scope>
    <source>
        <strain evidence="2">CICC 10671\DSM 43846</strain>
    </source>
</reference>
<proteinExistence type="predicted"/>
<evidence type="ECO:0000313" key="1">
    <source>
        <dbReference type="EMBL" id="MBH8593827.1"/>
    </source>
</evidence>
<gene>
    <name evidence="1" type="ORF">I8U20_00615</name>
</gene>
<dbReference type="AlphaFoldDB" id="A0A8I1A9I0"/>
<evidence type="ECO:0008006" key="3">
    <source>
        <dbReference type="Google" id="ProtNLM"/>
    </source>
</evidence>
<dbReference type="InterPro" id="IPR014967">
    <property type="entry name" value="Uncharacterised_YugN-like"/>
</dbReference>
<evidence type="ECO:0000313" key="2">
    <source>
        <dbReference type="Proteomes" id="UP000633619"/>
    </source>
</evidence>
<dbReference type="EMBL" id="JAECVW010000001">
    <property type="protein sequence ID" value="MBH8593827.1"/>
    <property type="molecule type" value="Genomic_DNA"/>
</dbReference>
<comment type="caution">
    <text evidence="1">The sequence shown here is derived from an EMBL/GenBank/DDBJ whole genome shotgun (WGS) entry which is preliminary data.</text>
</comment>
<organism evidence="1 2">
    <name type="scientific">Thermoactinomyces intermedius</name>
    <dbReference type="NCBI Taxonomy" id="2024"/>
    <lineage>
        <taxon>Bacteria</taxon>
        <taxon>Bacillati</taxon>
        <taxon>Bacillota</taxon>
        <taxon>Bacilli</taxon>
        <taxon>Bacillales</taxon>
        <taxon>Thermoactinomycetaceae</taxon>
        <taxon>Thermoactinomyces</taxon>
    </lineage>
</organism>
<sequence>MIFYDSKTKGIKKEFGEMEKLMKKLGFVRWSWDYERVTYDYKLSANGVNYYLRLSGDVVNDKRLEHPKALLELGTPVFSRHFFPHGLDDTAEVPEELKEKVQQLLNDLEKALLEEKK</sequence>
<dbReference type="InterPro" id="IPR036491">
    <property type="entry name" value="YugN-like_sf"/>
</dbReference>
<accession>A0A8I1A9I0</accession>
<keyword evidence="2" id="KW-1185">Reference proteome</keyword>
<dbReference type="Gene3D" id="3.30.310.100">
    <property type="entry name" value="YugN-like"/>
    <property type="match status" value="1"/>
</dbReference>
<name>A0A8I1A9I0_THEIN</name>
<dbReference type="SUPFAM" id="SSF160755">
    <property type="entry name" value="YugN-like"/>
    <property type="match status" value="1"/>
</dbReference>
<dbReference type="Proteomes" id="UP000633619">
    <property type="component" value="Unassembled WGS sequence"/>
</dbReference>
<dbReference type="Pfam" id="PF08868">
    <property type="entry name" value="YugN"/>
    <property type="match status" value="1"/>
</dbReference>
<dbReference type="RefSeq" id="WP_181731103.1">
    <property type="nucleotide sequence ID" value="NZ_JACEIR010000001.1"/>
</dbReference>
<protein>
    <recommendedName>
        <fullName evidence="3">YugN-like family protein</fullName>
    </recommendedName>
</protein>